<dbReference type="GO" id="GO:0000976">
    <property type="term" value="F:transcription cis-regulatory region binding"/>
    <property type="evidence" value="ECO:0007669"/>
    <property type="project" value="TreeGrafter"/>
</dbReference>
<evidence type="ECO:0000313" key="7">
    <source>
        <dbReference type="Proteomes" id="UP000502665"/>
    </source>
</evidence>
<dbReference type="PANTHER" id="PTHR30055:SF234">
    <property type="entry name" value="HTH-TYPE TRANSCRIPTIONAL REGULATOR BETI"/>
    <property type="match status" value="1"/>
</dbReference>
<evidence type="ECO:0000313" key="6">
    <source>
        <dbReference type="EMBL" id="QJS99481.1"/>
    </source>
</evidence>
<dbReference type="PROSITE" id="PS50977">
    <property type="entry name" value="HTH_TETR_2"/>
    <property type="match status" value="1"/>
</dbReference>
<keyword evidence="7" id="KW-1185">Reference proteome</keyword>
<name>A0A6M4WI28_9ACTN</name>
<dbReference type="RefSeq" id="WP_171395135.1">
    <property type="nucleotide sequence ID" value="NZ_CP049838.1"/>
</dbReference>
<evidence type="ECO:0000256" key="4">
    <source>
        <dbReference type="PROSITE-ProRule" id="PRU00335"/>
    </source>
</evidence>
<dbReference type="InterPro" id="IPR050109">
    <property type="entry name" value="HTH-type_TetR-like_transc_reg"/>
</dbReference>
<evidence type="ECO:0000256" key="3">
    <source>
        <dbReference type="ARBA" id="ARBA00023163"/>
    </source>
</evidence>
<dbReference type="InterPro" id="IPR001647">
    <property type="entry name" value="HTH_TetR"/>
</dbReference>
<dbReference type="SUPFAM" id="SSF46689">
    <property type="entry name" value="Homeodomain-like"/>
    <property type="match status" value="1"/>
</dbReference>
<feature type="domain" description="HTH tetR-type" evidence="5">
    <location>
        <begin position="10"/>
        <end position="70"/>
    </location>
</feature>
<evidence type="ECO:0000256" key="1">
    <source>
        <dbReference type="ARBA" id="ARBA00023015"/>
    </source>
</evidence>
<dbReference type="PRINTS" id="PR00455">
    <property type="entry name" value="HTHTETR"/>
</dbReference>
<dbReference type="PANTHER" id="PTHR30055">
    <property type="entry name" value="HTH-TYPE TRANSCRIPTIONAL REGULATOR RUTR"/>
    <property type="match status" value="1"/>
</dbReference>
<organism evidence="6 7">
    <name type="scientific">Streptomyces asoensis</name>
    <dbReference type="NCBI Taxonomy" id="249586"/>
    <lineage>
        <taxon>Bacteria</taxon>
        <taxon>Bacillati</taxon>
        <taxon>Actinomycetota</taxon>
        <taxon>Actinomycetes</taxon>
        <taxon>Kitasatosporales</taxon>
        <taxon>Streptomycetaceae</taxon>
        <taxon>Streptomyces</taxon>
    </lineage>
</organism>
<dbReference type="GO" id="GO:0003700">
    <property type="term" value="F:DNA-binding transcription factor activity"/>
    <property type="evidence" value="ECO:0007669"/>
    <property type="project" value="TreeGrafter"/>
</dbReference>
<dbReference type="InterPro" id="IPR009057">
    <property type="entry name" value="Homeodomain-like_sf"/>
</dbReference>
<protein>
    <submittedName>
        <fullName evidence="6">TetR/AcrR family transcriptional regulator</fullName>
    </submittedName>
</protein>
<evidence type="ECO:0000259" key="5">
    <source>
        <dbReference type="PROSITE" id="PS50977"/>
    </source>
</evidence>
<proteinExistence type="predicted"/>
<dbReference type="SUPFAM" id="SSF48498">
    <property type="entry name" value="Tetracyclin repressor-like, C-terminal domain"/>
    <property type="match status" value="1"/>
</dbReference>
<keyword evidence="3" id="KW-0804">Transcription</keyword>
<dbReference type="AlphaFoldDB" id="A0A6M4WI28"/>
<dbReference type="EMBL" id="CP049838">
    <property type="protein sequence ID" value="QJS99481.1"/>
    <property type="molecule type" value="Genomic_DNA"/>
</dbReference>
<keyword evidence="1" id="KW-0805">Transcription regulation</keyword>
<dbReference type="Gene3D" id="1.10.357.10">
    <property type="entry name" value="Tetracycline Repressor, domain 2"/>
    <property type="match status" value="1"/>
</dbReference>
<feature type="DNA-binding region" description="H-T-H motif" evidence="4">
    <location>
        <begin position="33"/>
        <end position="52"/>
    </location>
</feature>
<dbReference type="Proteomes" id="UP000502665">
    <property type="component" value="Chromosome"/>
</dbReference>
<evidence type="ECO:0000256" key="2">
    <source>
        <dbReference type="ARBA" id="ARBA00023125"/>
    </source>
</evidence>
<dbReference type="InterPro" id="IPR036271">
    <property type="entry name" value="Tet_transcr_reg_TetR-rel_C_sf"/>
</dbReference>
<accession>A0A6M4WI28</accession>
<dbReference type="Pfam" id="PF00440">
    <property type="entry name" value="TetR_N"/>
    <property type="match status" value="1"/>
</dbReference>
<sequence>MAGLRAAQKEMTRRLLLSTALELFEARGYAGTTVDDIAKAAGTTRVTFYAYFPSRAALMKALVAELDELLKRGSPAEPGLPTAPALVSVVRAGERAGFEAWLRDTSRRWPRIRPYVLAAHEAAAVEPELRELVDQWFDEVVSAVEAGLEQAGRFDPGSRRLRGFLALTQLDQLARRWMRHGWETDPATALGLLTDSWEFLLGEPHGGPAGPPPRGTA</sequence>
<keyword evidence="2 4" id="KW-0238">DNA-binding</keyword>
<gene>
    <name evidence="6" type="ORF">G9272_03490</name>
</gene>
<reference evidence="6" key="1">
    <citation type="submission" date="2020-03" db="EMBL/GenBank/DDBJ databases">
        <title>Molecular networking-based the target discovery of potent antiproliferative macrolactams: 5/6/7/16 polycyclic ansamycins and glycosylated trienomycin from Streptomyces cacaoi subsp. asoensis.</title>
        <authorList>
            <person name="Liu L.-L."/>
        </authorList>
    </citation>
    <scope>NUCLEOTIDE SEQUENCE [LARGE SCALE GENOMIC DNA]</scope>
    <source>
        <strain evidence="6">H2S5</strain>
    </source>
</reference>